<dbReference type="SFLD" id="SFLDS00003">
    <property type="entry name" value="Haloacid_Dehalogenase"/>
    <property type="match status" value="1"/>
</dbReference>
<proteinExistence type="predicted"/>
<dbReference type="Gene3D" id="1.10.150.240">
    <property type="entry name" value="Putative phosphatase, domain 2"/>
    <property type="match status" value="1"/>
</dbReference>
<dbReference type="InterPro" id="IPR041492">
    <property type="entry name" value="HAD_2"/>
</dbReference>
<organism evidence="1 2">
    <name type="scientific">Candidatus Gemmiger excrementipullorum</name>
    <dbReference type="NCBI Taxonomy" id="2838610"/>
    <lineage>
        <taxon>Bacteria</taxon>
        <taxon>Bacillati</taxon>
        <taxon>Bacillota</taxon>
        <taxon>Clostridia</taxon>
        <taxon>Eubacteriales</taxon>
        <taxon>Gemmiger</taxon>
    </lineage>
</organism>
<dbReference type="Gene3D" id="3.40.50.1000">
    <property type="entry name" value="HAD superfamily/HAD-like"/>
    <property type="match status" value="1"/>
</dbReference>
<dbReference type="InterPro" id="IPR050155">
    <property type="entry name" value="HAD-like_hydrolase_sf"/>
</dbReference>
<sequence length="207" mass="23075">MHYRHFVFDIDGTLLDTEYAVLHSLQDVIRAVQRREAPVQDLRFALGITGDDALRQLGFADLAAAQRLWDERMACYQSSVRVFAGIEPLLQGLAQNGKQLGIVTSKTRAEYKTDLAPFAITKFFPLSVCADDTKRHKPFGDPLRQYLQTANATADTVLYIGDSIYDSQCAQDTGVDFALAGWGAHRADIPARYRLQTPQQLLALLQA</sequence>
<evidence type="ECO:0000313" key="1">
    <source>
        <dbReference type="EMBL" id="HIX95548.1"/>
    </source>
</evidence>
<comment type="caution">
    <text evidence="1">The sequence shown here is derived from an EMBL/GenBank/DDBJ whole genome shotgun (WGS) entry which is preliminary data.</text>
</comment>
<dbReference type="AlphaFoldDB" id="A0A9D1Y1M9"/>
<dbReference type="PANTHER" id="PTHR43434:SF26">
    <property type="entry name" value="PYROPHOSPHATASE PPAX"/>
    <property type="match status" value="1"/>
</dbReference>
<accession>A0A9D1Y1M9</accession>
<dbReference type="SFLD" id="SFLDG01129">
    <property type="entry name" value="C1.5:_HAD__Beta-PGM__Phosphata"/>
    <property type="match status" value="1"/>
</dbReference>
<dbReference type="GO" id="GO:0005829">
    <property type="term" value="C:cytosol"/>
    <property type="evidence" value="ECO:0007669"/>
    <property type="project" value="TreeGrafter"/>
</dbReference>
<dbReference type="EMBL" id="DXEI01000131">
    <property type="protein sequence ID" value="HIX95548.1"/>
    <property type="molecule type" value="Genomic_DNA"/>
</dbReference>
<dbReference type="InterPro" id="IPR006439">
    <property type="entry name" value="HAD-SF_hydro_IA"/>
</dbReference>
<dbReference type="GO" id="GO:0008967">
    <property type="term" value="F:phosphoglycolate phosphatase activity"/>
    <property type="evidence" value="ECO:0007669"/>
    <property type="project" value="TreeGrafter"/>
</dbReference>
<dbReference type="Proteomes" id="UP000886751">
    <property type="component" value="Unassembled WGS sequence"/>
</dbReference>
<dbReference type="NCBIfam" id="TIGR01549">
    <property type="entry name" value="HAD-SF-IA-v1"/>
    <property type="match status" value="1"/>
</dbReference>
<protein>
    <submittedName>
        <fullName evidence="1">HAD family hydrolase</fullName>
    </submittedName>
</protein>
<evidence type="ECO:0000313" key="2">
    <source>
        <dbReference type="Proteomes" id="UP000886751"/>
    </source>
</evidence>
<reference evidence="1" key="2">
    <citation type="submission" date="2021-04" db="EMBL/GenBank/DDBJ databases">
        <authorList>
            <person name="Gilroy R."/>
        </authorList>
    </citation>
    <scope>NUCLEOTIDE SEQUENCE</scope>
    <source>
        <strain evidence="1">ChiHecec2B26-7398</strain>
    </source>
</reference>
<dbReference type="GO" id="GO:0006281">
    <property type="term" value="P:DNA repair"/>
    <property type="evidence" value="ECO:0007669"/>
    <property type="project" value="TreeGrafter"/>
</dbReference>
<keyword evidence="1" id="KW-0378">Hydrolase</keyword>
<dbReference type="PANTHER" id="PTHR43434">
    <property type="entry name" value="PHOSPHOGLYCOLATE PHOSPHATASE"/>
    <property type="match status" value="1"/>
</dbReference>
<dbReference type="InterPro" id="IPR036412">
    <property type="entry name" value="HAD-like_sf"/>
</dbReference>
<reference evidence="1" key="1">
    <citation type="journal article" date="2021" name="PeerJ">
        <title>Extensive microbial diversity within the chicken gut microbiome revealed by metagenomics and culture.</title>
        <authorList>
            <person name="Gilroy R."/>
            <person name="Ravi A."/>
            <person name="Getino M."/>
            <person name="Pursley I."/>
            <person name="Horton D.L."/>
            <person name="Alikhan N.F."/>
            <person name="Baker D."/>
            <person name="Gharbi K."/>
            <person name="Hall N."/>
            <person name="Watson M."/>
            <person name="Adriaenssens E.M."/>
            <person name="Foster-Nyarko E."/>
            <person name="Jarju S."/>
            <person name="Secka A."/>
            <person name="Antonio M."/>
            <person name="Oren A."/>
            <person name="Chaudhuri R.R."/>
            <person name="La Ragione R."/>
            <person name="Hildebrand F."/>
            <person name="Pallen M.J."/>
        </authorList>
    </citation>
    <scope>NUCLEOTIDE SEQUENCE</scope>
    <source>
        <strain evidence="1">ChiHecec2B26-7398</strain>
    </source>
</reference>
<dbReference type="Pfam" id="PF13419">
    <property type="entry name" value="HAD_2"/>
    <property type="match status" value="1"/>
</dbReference>
<dbReference type="InterPro" id="IPR023198">
    <property type="entry name" value="PGP-like_dom2"/>
</dbReference>
<dbReference type="InterPro" id="IPR023214">
    <property type="entry name" value="HAD_sf"/>
</dbReference>
<gene>
    <name evidence="1" type="ORF">H9846_08840</name>
</gene>
<name>A0A9D1Y1M9_9FIRM</name>
<dbReference type="SUPFAM" id="SSF56784">
    <property type="entry name" value="HAD-like"/>
    <property type="match status" value="1"/>
</dbReference>